<dbReference type="Gene3D" id="3.40.50.2000">
    <property type="entry name" value="Glycogen Phosphorylase B"/>
    <property type="match status" value="2"/>
</dbReference>
<feature type="domain" description="Glycosyl transferase family 1" evidence="1">
    <location>
        <begin position="176"/>
        <end position="272"/>
    </location>
</feature>
<dbReference type="Proteomes" id="UP001268864">
    <property type="component" value="Unassembled WGS sequence"/>
</dbReference>
<comment type="caution">
    <text evidence="2">The sequence shown here is derived from an EMBL/GenBank/DDBJ whole genome shotgun (WGS) entry which is preliminary data.</text>
</comment>
<evidence type="ECO:0000313" key="2">
    <source>
        <dbReference type="EMBL" id="MDS0282644.1"/>
    </source>
</evidence>
<sequence>MRVLHLTTGRRSFFEQQVAALRDSGVDCTVLEVPGDYAADDPRSVVDYLRYYPQVVNGGLGGYDLVHANNGLTVPFALAQPTGPVVATFWGSDLMGERGWLGRLSRFGASMVDRVILPSERLSAYVDCPYTHVPFPVDTELFRPIDRATARTHVGWDPDESVVLFPYDPDRPEKDYERARNVVAAADTDAKLRTLTGKSHAEMPYYLNASDAVLVTSKRESGPMVVREAAACNVPVVSTDVGFVAETLADVNHSFVCRSDLELAGALEHVLDAAQRSAARDRVPELGPDQFGRRLQRVYRSVAEEAVVPA</sequence>
<dbReference type="PANTHER" id="PTHR12526">
    <property type="entry name" value="GLYCOSYLTRANSFERASE"/>
    <property type="match status" value="1"/>
</dbReference>
<dbReference type="EMBL" id="JAMQOS010000003">
    <property type="protein sequence ID" value="MDS0282644.1"/>
    <property type="molecule type" value="Genomic_DNA"/>
</dbReference>
<dbReference type="CDD" id="cd03801">
    <property type="entry name" value="GT4_PimA-like"/>
    <property type="match status" value="1"/>
</dbReference>
<proteinExistence type="predicted"/>
<evidence type="ECO:0000313" key="3">
    <source>
        <dbReference type="Proteomes" id="UP001268864"/>
    </source>
</evidence>
<dbReference type="RefSeq" id="WP_310900475.1">
    <property type="nucleotide sequence ID" value="NZ_JAMQOS010000003.1"/>
</dbReference>
<dbReference type="Pfam" id="PF00534">
    <property type="entry name" value="Glycos_transf_1"/>
    <property type="match status" value="1"/>
</dbReference>
<organism evidence="2 3">
    <name type="scientific">Haloarcula onubensis</name>
    <dbReference type="NCBI Taxonomy" id="2950539"/>
    <lineage>
        <taxon>Archaea</taxon>
        <taxon>Methanobacteriati</taxon>
        <taxon>Methanobacteriota</taxon>
        <taxon>Stenosarchaea group</taxon>
        <taxon>Halobacteria</taxon>
        <taxon>Halobacteriales</taxon>
        <taxon>Haloarculaceae</taxon>
        <taxon>Haloarcula</taxon>
    </lineage>
</organism>
<reference evidence="2 3" key="1">
    <citation type="submission" date="2022-06" db="EMBL/GenBank/DDBJ databases">
        <title>Halomicroarcula sp. a new haloarchaeum isolate from saline soil.</title>
        <authorList>
            <person name="Strakova D."/>
            <person name="Galisteo C."/>
            <person name="Sanchez-Porro C."/>
            <person name="Ventosa A."/>
        </authorList>
    </citation>
    <scope>NUCLEOTIDE SEQUENCE [LARGE SCALE GENOMIC DNA]</scope>
    <source>
        <strain evidence="2 3">S3CR25-11</strain>
    </source>
</reference>
<accession>A0ABU2FPF2</accession>
<protein>
    <submittedName>
        <fullName evidence="2">Glycosyltransferase family 4 protein</fullName>
    </submittedName>
</protein>
<name>A0ABU2FPF2_9EURY</name>
<dbReference type="InterPro" id="IPR001296">
    <property type="entry name" value="Glyco_trans_1"/>
</dbReference>
<gene>
    <name evidence="2" type="ORF">NDI86_10955</name>
</gene>
<keyword evidence="3" id="KW-1185">Reference proteome</keyword>
<evidence type="ECO:0000259" key="1">
    <source>
        <dbReference type="Pfam" id="PF00534"/>
    </source>
</evidence>
<dbReference type="SUPFAM" id="SSF53756">
    <property type="entry name" value="UDP-Glycosyltransferase/glycogen phosphorylase"/>
    <property type="match status" value="1"/>
</dbReference>